<dbReference type="Gene3D" id="2.40.50.90">
    <property type="match status" value="1"/>
</dbReference>
<dbReference type="GO" id="GO:0005737">
    <property type="term" value="C:cytoplasm"/>
    <property type="evidence" value="ECO:0007669"/>
    <property type="project" value="UniProtKB-ARBA"/>
</dbReference>
<dbReference type="Pfam" id="PF00567">
    <property type="entry name" value="TUDOR"/>
    <property type="match status" value="1"/>
</dbReference>
<evidence type="ECO:0000259" key="2">
    <source>
        <dbReference type="Pfam" id="PF00567"/>
    </source>
</evidence>
<dbReference type="InterPro" id="IPR002999">
    <property type="entry name" value="Tudor"/>
</dbReference>
<evidence type="ECO:0000313" key="3">
    <source>
        <dbReference type="EMBL" id="CAH0395390.1"/>
    </source>
</evidence>
<accession>A0A9P0AIL4</accession>
<evidence type="ECO:0000313" key="4">
    <source>
        <dbReference type="Proteomes" id="UP001152759"/>
    </source>
</evidence>
<feature type="region of interest" description="Disordered" evidence="1">
    <location>
        <begin position="743"/>
        <end position="767"/>
    </location>
</feature>
<feature type="region of interest" description="Disordered" evidence="1">
    <location>
        <begin position="465"/>
        <end position="484"/>
    </location>
</feature>
<dbReference type="Proteomes" id="UP001152759">
    <property type="component" value="Chromosome 9"/>
</dbReference>
<feature type="compositionally biased region" description="Polar residues" evidence="1">
    <location>
        <begin position="743"/>
        <end position="761"/>
    </location>
</feature>
<dbReference type="AlphaFoldDB" id="A0A9P0AIL4"/>
<protein>
    <recommendedName>
        <fullName evidence="2">Tudor domain-containing protein</fullName>
    </recommendedName>
</protein>
<evidence type="ECO:0000256" key="1">
    <source>
        <dbReference type="SAM" id="MobiDB-lite"/>
    </source>
</evidence>
<dbReference type="InterPro" id="IPR035437">
    <property type="entry name" value="SNase_OB-fold_sf"/>
</dbReference>
<sequence length="767" mass="86372">MEDTDISVNKQEPITIGAIVNPSLLWACYPPGVNKKATYLKHQIDEELDEYFSIRVNRIPVPPENLEKHARVSVRYNNLWFRGVIMGRKLDGRKELFSVLLVDVGVEINDLTDNMIFELPKKIQDYEVQAFLITLHGIVPLSVEVDISAGKTVLETSRSWGPYQHKVFRNILENHDAAYFKTIIVKENVRHGVLYITKGKEKINLNQILVNSKLAHDLSCEIDVAKYLSRKSSYHRFVLSILKRENQRKIPTYSSSGAEGIESARSTSRVDQVQTVEKSEGFAIPKDDCKSNHPRYHDDFIERSPGSKGKTCIYPAGFQLPNKKKSQVQAVETCEDYAIPKDDYKNNQARYRDDFLERSPESRRKTCIYSTGFQLPNKKKSQVQAVETGEDYDIPEDDYIYKNNHARYRDDFIERSPESRGKTSIYPAGFQPPNKRKSDHQLVGKESTLKTSLSKLTSGVGQAQAVDRSEENTASIDDSKNNNTNYFHNFRENSPEGGARTCIYPAGSQHTNKKENIRQVHGYGASIQNTNSSNVRIEKTTGLKLVVKSSKNDLKSADSVQISFEQNDEKTSEYESMNLSLSSKNEVNLSGDETVISSSETDNKPKGRLWNNIMAPHNQSNDDKDASSGEECDIELPPRKSRATFKEPEQKSKILLMFNKSLETRSSVDCSTDPAARACFKGAEDCVTERNASGHTHISKNTVPDSSFSERVRLAASTLRTITTPAKVSMLTSLHSFPNAKNVSRNIHAPTQNVFDASNPSKGEKTK</sequence>
<feature type="domain" description="Tudor" evidence="2">
    <location>
        <begin position="9"/>
        <end position="137"/>
    </location>
</feature>
<dbReference type="SUPFAM" id="SSF63748">
    <property type="entry name" value="Tudor/PWWP/MBT"/>
    <property type="match status" value="1"/>
</dbReference>
<feature type="compositionally biased region" description="Polar residues" evidence="1">
    <location>
        <begin position="472"/>
        <end position="484"/>
    </location>
</feature>
<proteinExistence type="predicted"/>
<reference evidence="3" key="1">
    <citation type="submission" date="2021-12" db="EMBL/GenBank/DDBJ databases">
        <authorList>
            <person name="King R."/>
        </authorList>
    </citation>
    <scope>NUCLEOTIDE SEQUENCE</scope>
</reference>
<feature type="region of interest" description="Disordered" evidence="1">
    <location>
        <begin position="595"/>
        <end position="647"/>
    </location>
</feature>
<name>A0A9P0AIL4_BEMTA</name>
<gene>
    <name evidence="3" type="ORF">BEMITA_LOCUS13578</name>
</gene>
<feature type="region of interest" description="Disordered" evidence="1">
    <location>
        <begin position="416"/>
        <end position="441"/>
    </location>
</feature>
<organism evidence="3 4">
    <name type="scientific">Bemisia tabaci</name>
    <name type="common">Sweetpotato whitefly</name>
    <name type="synonym">Aleurodes tabaci</name>
    <dbReference type="NCBI Taxonomy" id="7038"/>
    <lineage>
        <taxon>Eukaryota</taxon>
        <taxon>Metazoa</taxon>
        <taxon>Ecdysozoa</taxon>
        <taxon>Arthropoda</taxon>
        <taxon>Hexapoda</taxon>
        <taxon>Insecta</taxon>
        <taxon>Pterygota</taxon>
        <taxon>Neoptera</taxon>
        <taxon>Paraneoptera</taxon>
        <taxon>Hemiptera</taxon>
        <taxon>Sternorrhyncha</taxon>
        <taxon>Aleyrodoidea</taxon>
        <taxon>Aleyrodidae</taxon>
        <taxon>Aleyrodinae</taxon>
        <taxon>Bemisia</taxon>
    </lineage>
</organism>
<feature type="region of interest" description="Disordered" evidence="1">
    <location>
        <begin position="253"/>
        <end position="272"/>
    </location>
</feature>
<keyword evidence="4" id="KW-1185">Reference proteome</keyword>
<dbReference type="EMBL" id="OU963870">
    <property type="protein sequence ID" value="CAH0395390.1"/>
    <property type="molecule type" value="Genomic_DNA"/>
</dbReference>